<evidence type="ECO:0000256" key="1">
    <source>
        <dbReference type="SAM" id="Phobius"/>
    </source>
</evidence>
<sequence length="230" mass="26055">MKHRYYALTKGQQRLFLFKLTGLLLGFNLLIGMVLLVSGLAFLSLFIFALSLSVFAPFVDVPSGVKNGSLVYYSPLLIAEKIKHNAITLHSGSLFDYYFSLDFTQSAQARKKQVFQAYVDGLLTLINQYEHQPPDHIQINATSYILNPRTARKLGLQITKTNLIQQFILYFNFINLTCALSLLKGQLTLPKMNQIYSFNGQLSTLIANKPYLLKLKEKLKETHLKQTNAG</sequence>
<dbReference type="AlphaFoldDB" id="A0A244CLH1"/>
<feature type="transmembrane region" description="Helical" evidence="1">
    <location>
        <begin position="20"/>
        <end position="50"/>
    </location>
</feature>
<dbReference type="Proteomes" id="UP000194841">
    <property type="component" value="Unassembled WGS sequence"/>
</dbReference>
<dbReference type="EMBL" id="MWPV01000006">
    <property type="protein sequence ID" value="OUL56481.1"/>
    <property type="molecule type" value="Genomic_DNA"/>
</dbReference>
<evidence type="ECO:0000313" key="2">
    <source>
        <dbReference type="EMBL" id="OUL56481.1"/>
    </source>
</evidence>
<keyword evidence="3" id="KW-1185">Reference proteome</keyword>
<reference evidence="2 3" key="1">
    <citation type="submission" date="2017-02" db="EMBL/GenBank/DDBJ databases">
        <title>Pseudoalteromonas ulvae TC14 Genome.</title>
        <authorList>
            <person name="Molmeret M."/>
        </authorList>
    </citation>
    <scope>NUCLEOTIDE SEQUENCE [LARGE SCALE GENOMIC DNA]</scope>
    <source>
        <strain evidence="2">TC14</strain>
    </source>
</reference>
<dbReference type="RefSeq" id="WP_086745452.1">
    <property type="nucleotide sequence ID" value="NZ_MWPV01000006.1"/>
</dbReference>
<dbReference type="OrthoDB" id="981982at2"/>
<keyword evidence="1" id="KW-0812">Transmembrane</keyword>
<proteinExistence type="predicted"/>
<accession>A0A244CLH1</accession>
<organism evidence="2 3">
    <name type="scientific">Pseudoalteromonas ulvae</name>
    <dbReference type="NCBI Taxonomy" id="107327"/>
    <lineage>
        <taxon>Bacteria</taxon>
        <taxon>Pseudomonadati</taxon>
        <taxon>Pseudomonadota</taxon>
        <taxon>Gammaproteobacteria</taxon>
        <taxon>Alteromonadales</taxon>
        <taxon>Pseudoalteromonadaceae</taxon>
        <taxon>Pseudoalteromonas</taxon>
    </lineage>
</organism>
<protein>
    <submittedName>
        <fullName evidence="2">Uncharacterized protein</fullName>
    </submittedName>
</protein>
<comment type="caution">
    <text evidence="2">The sequence shown here is derived from an EMBL/GenBank/DDBJ whole genome shotgun (WGS) entry which is preliminary data.</text>
</comment>
<keyword evidence="1" id="KW-0472">Membrane</keyword>
<gene>
    <name evidence="2" type="ORF">B1199_17620</name>
</gene>
<name>A0A244CLH1_PSEDV</name>
<evidence type="ECO:0000313" key="3">
    <source>
        <dbReference type="Proteomes" id="UP000194841"/>
    </source>
</evidence>
<keyword evidence="1" id="KW-1133">Transmembrane helix</keyword>